<organism evidence="10 11">
    <name type="scientific">Ricinus communis</name>
    <name type="common">Castor bean</name>
    <dbReference type="NCBI Taxonomy" id="3988"/>
    <lineage>
        <taxon>Eukaryota</taxon>
        <taxon>Viridiplantae</taxon>
        <taxon>Streptophyta</taxon>
        <taxon>Embryophyta</taxon>
        <taxon>Tracheophyta</taxon>
        <taxon>Spermatophyta</taxon>
        <taxon>Magnoliopsida</taxon>
        <taxon>eudicotyledons</taxon>
        <taxon>Gunneridae</taxon>
        <taxon>Pentapetalae</taxon>
        <taxon>rosids</taxon>
        <taxon>fabids</taxon>
        <taxon>Malpighiales</taxon>
        <taxon>Euphorbiaceae</taxon>
        <taxon>Acalyphoideae</taxon>
        <taxon>Acalypheae</taxon>
        <taxon>Ricinus</taxon>
    </lineage>
</organism>
<accession>B9SHC6</accession>
<dbReference type="PANTHER" id="PTHR46247:SF3">
    <property type="entry name" value="CRS2-ASSOCIATED FACTOR 2, CHLOROPLASTIC"/>
    <property type="match status" value="1"/>
</dbReference>
<dbReference type="FunFam" id="3.30.110.60:FF:000002">
    <property type="entry name" value="CRS2-associated factor 1, chloroplastic"/>
    <property type="match status" value="2"/>
</dbReference>
<dbReference type="PANTHER" id="PTHR46247">
    <property type="entry name" value="CRS2-ASSOCIATED FACTOR 1, CHLOROPLASTIC"/>
    <property type="match status" value="1"/>
</dbReference>
<evidence type="ECO:0000256" key="4">
    <source>
        <dbReference type="ARBA" id="ARBA00022946"/>
    </source>
</evidence>
<keyword evidence="5" id="KW-0508">mRNA splicing</keyword>
<keyword evidence="2" id="KW-0677">Repeat</keyword>
<dbReference type="GO" id="GO:0006397">
    <property type="term" value="P:mRNA processing"/>
    <property type="evidence" value="ECO:0007669"/>
    <property type="project" value="UniProtKB-KW"/>
</dbReference>
<dbReference type="KEGG" id="rcu:8276475"/>
<dbReference type="GO" id="GO:0000373">
    <property type="term" value="P:Group II intron splicing"/>
    <property type="evidence" value="ECO:0007669"/>
    <property type="project" value="InterPro"/>
</dbReference>
<keyword evidence="11" id="KW-1185">Reference proteome</keyword>
<dbReference type="InterPro" id="IPR001890">
    <property type="entry name" value="RNA-binding_CRM"/>
</dbReference>
<evidence type="ECO:0000259" key="9">
    <source>
        <dbReference type="PROSITE" id="PS51295"/>
    </source>
</evidence>
<dbReference type="AlphaFoldDB" id="B9SHC6"/>
<dbReference type="FunCoup" id="B9SHC6">
    <property type="interactions" value="1927"/>
</dbReference>
<dbReference type="OrthoDB" id="2021019at2759"/>
<feature type="region of interest" description="Disordered" evidence="8">
    <location>
        <begin position="408"/>
        <end position="436"/>
    </location>
</feature>
<name>B9SHC6_RICCO</name>
<evidence type="ECO:0000256" key="7">
    <source>
        <dbReference type="PROSITE-ProRule" id="PRU00626"/>
    </source>
</evidence>
<evidence type="ECO:0000256" key="8">
    <source>
        <dbReference type="SAM" id="MobiDB-lite"/>
    </source>
</evidence>
<keyword evidence="6" id="KW-0687">Ribonucleoprotein</keyword>
<evidence type="ECO:0000256" key="3">
    <source>
        <dbReference type="ARBA" id="ARBA00022884"/>
    </source>
</evidence>
<evidence type="ECO:0000256" key="1">
    <source>
        <dbReference type="ARBA" id="ARBA00022664"/>
    </source>
</evidence>
<dbReference type="eggNOG" id="ENOG502QW9P">
    <property type="taxonomic scope" value="Eukaryota"/>
</dbReference>
<feature type="compositionally biased region" description="Acidic residues" evidence="8">
    <location>
        <begin position="515"/>
        <end position="527"/>
    </location>
</feature>
<dbReference type="STRING" id="3988.B9SHC6"/>
<keyword evidence="3 7" id="KW-0694">RNA-binding</keyword>
<feature type="region of interest" description="Disordered" evidence="8">
    <location>
        <begin position="14"/>
        <end position="58"/>
    </location>
</feature>
<dbReference type="GO" id="GO:0003723">
    <property type="term" value="F:RNA binding"/>
    <property type="evidence" value="ECO:0007669"/>
    <property type="project" value="UniProtKB-UniRule"/>
</dbReference>
<dbReference type="InParanoid" id="B9SHC6"/>
<dbReference type="SUPFAM" id="SSF75471">
    <property type="entry name" value="YhbY-like"/>
    <property type="match status" value="2"/>
</dbReference>
<feature type="domain" description="CRM" evidence="9">
    <location>
        <begin position="308"/>
        <end position="404"/>
    </location>
</feature>
<dbReference type="SMART" id="SM01103">
    <property type="entry name" value="CRS1_YhbY"/>
    <property type="match status" value="2"/>
</dbReference>
<dbReference type="Gene3D" id="3.30.110.60">
    <property type="entry name" value="YhbY-like"/>
    <property type="match status" value="2"/>
</dbReference>
<feature type="compositionally biased region" description="Pro residues" evidence="8">
    <location>
        <begin position="26"/>
        <end position="42"/>
    </location>
</feature>
<evidence type="ECO:0000256" key="6">
    <source>
        <dbReference type="ARBA" id="ARBA00023274"/>
    </source>
</evidence>
<dbReference type="InterPro" id="IPR044599">
    <property type="entry name" value="CAF1P_plant"/>
</dbReference>
<dbReference type="EMBL" id="EQ973961">
    <property type="protein sequence ID" value="EEF37033.1"/>
    <property type="molecule type" value="Genomic_DNA"/>
</dbReference>
<feature type="compositionally biased region" description="Basic and acidic residues" evidence="8">
    <location>
        <begin position="421"/>
        <end position="431"/>
    </location>
</feature>
<dbReference type="OMA" id="HVEMPGP"/>
<reference evidence="11" key="1">
    <citation type="journal article" date="2010" name="Nat. Biotechnol.">
        <title>Draft genome sequence of the oilseed species Ricinus communis.</title>
        <authorList>
            <person name="Chan A.P."/>
            <person name="Crabtree J."/>
            <person name="Zhao Q."/>
            <person name="Lorenzi H."/>
            <person name="Orvis J."/>
            <person name="Puiu D."/>
            <person name="Melake-Berhan A."/>
            <person name="Jones K.M."/>
            <person name="Redman J."/>
            <person name="Chen G."/>
            <person name="Cahoon E.B."/>
            <person name="Gedil M."/>
            <person name="Stanke M."/>
            <person name="Haas B.J."/>
            <person name="Wortman J.R."/>
            <person name="Fraser-Liggett C.M."/>
            <person name="Ravel J."/>
            <person name="Rabinowicz P.D."/>
        </authorList>
    </citation>
    <scope>NUCLEOTIDE SEQUENCE [LARGE SCALE GENOMIC DNA]</scope>
    <source>
        <strain evidence="11">cv. Hale</strain>
    </source>
</reference>
<protein>
    <recommendedName>
        <fullName evidence="9">CRM domain-containing protein</fullName>
    </recommendedName>
</protein>
<dbReference type="Proteomes" id="UP000008311">
    <property type="component" value="Unassembled WGS sequence"/>
</dbReference>
<evidence type="ECO:0000313" key="11">
    <source>
        <dbReference type="Proteomes" id="UP000008311"/>
    </source>
</evidence>
<evidence type="ECO:0000256" key="5">
    <source>
        <dbReference type="ARBA" id="ARBA00023187"/>
    </source>
</evidence>
<sequence>MAIIASLPGMNIFSSLPTNPPQNNHSPPPQPPIPIPKYPPPLKKSKNPQTASSSPAFKLPHRRTKYYKPIKQDGVISSDGDRSVVVGENGVSYKLPGAPFEFQFSYSETPKVKPLAIREPAFLPFGPPTMPRPWTGKAPLKKSKKKKIPLFSNSIPNDAKEGVKYFEMPGDLQFGKFPEEVKSRREILGKPLTRWEIKQLVKPLLSDNRQVNLGRDGLTHNMLELIHSHWRRSPVCKVRCKGIPTVDMNNICRHLEERTGGKIIYRIGGVVYLFCGRNYDYRSRVRYPVMLWKPAAPVYPKLIQDAPEGLTKAEADEFREKGKNLLPICKLAKNGVYITLVRDVRNAFEGSPLVKIDCKGMNPSDYKKLGAKLKELVPCVLLSFDDEHILMWRGQNWKPMYPEVPSVSTPDAADFTSGSDDSGKFEDDPSNRDANVVRSSPKMMSLWECAIESSKAILLDQIDLGPDDLLRKVEEFECISQATEHSYPAVILSSEDGANNTVAAFGDDSLSGSFTEEDDTYTDDEYEDDEYYDSDSFEEVDTAVPLGSLPVDRLAERLHQE</sequence>
<evidence type="ECO:0000313" key="10">
    <source>
        <dbReference type="EMBL" id="EEF37033.1"/>
    </source>
</evidence>
<dbReference type="PROSITE" id="PS51295">
    <property type="entry name" value="CRM"/>
    <property type="match status" value="2"/>
</dbReference>
<keyword evidence="1" id="KW-0507">mRNA processing</keyword>
<keyword evidence="4" id="KW-0809">Transit peptide</keyword>
<proteinExistence type="predicted"/>
<dbReference type="InterPro" id="IPR035920">
    <property type="entry name" value="YhbY-like_sf"/>
</dbReference>
<dbReference type="Pfam" id="PF01985">
    <property type="entry name" value="CRS1_YhbY"/>
    <property type="match status" value="2"/>
</dbReference>
<evidence type="ECO:0000256" key="2">
    <source>
        <dbReference type="ARBA" id="ARBA00022737"/>
    </source>
</evidence>
<feature type="region of interest" description="Disordered" evidence="8">
    <location>
        <begin position="507"/>
        <end position="527"/>
    </location>
</feature>
<feature type="domain" description="CRM" evidence="9">
    <location>
        <begin position="190"/>
        <end position="286"/>
    </location>
</feature>
<gene>
    <name evidence="10" type="ORF">RCOM_0529220</name>
</gene>
<dbReference type="GO" id="GO:1990904">
    <property type="term" value="C:ribonucleoprotein complex"/>
    <property type="evidence" value="ECO:0007669"/>
    <property type="project" value="UniProtKB-KW"/>
</dbReference>